<dbReference type="Pfam" id="PF06013">
    <property type="entry name" value="WXG100"/>
    <property type="match status" value="1"/>
</dbReference>
<comment type="caution">
    <text evidence="1">The sequence shown here is derived from an EMBL/GenBank/DDBJ whole genome shotgun (WGS) entry which is preliminary data.</text>
</comment>
<name>A0ABS1MSG5_9ACTN</name>
<evidence type="ECO:0000313" key="1">
    <source>
        <dbReference type="EMBL" id="MBL1090683.1"/>
    </source>
</evidence>
<dbReference type="Proteomes" id="UP000629371">
    <property type="component" value="Unassembled WGS sequence"/>
</dbReference>
<keyword evidence="2" id="KW-1185">Reference proteome</keyword>
<sequence length="94" mass="10789">MTYRINFPQVEHVTEEMRTISRNITNLLEALEDSARSSLAQWNSQARDAYTENKRQWDAAAAEMVQQSIEAGSTLEYIRRTYGQAEVTNTGMWG</sequence>
<dbReference type="Gene3D" id="1.10.287.1060">
    <property type="entry name" value="ESAT-6-like"/>
    <property type="match status" value="1"/>
</dbReference>
<dbReference type="EMBL" id="JAERRI010000007">
    <property type="protein sequence ID" value="MBL1090683.1"/>
    <property type="molecule type" value="Genomic_DNA"/>
</dbReference>
<dbReference type="SUPFAM" id="SSF140453">
    <property type="entry name" value="EsxAB dimer-like"/>
    <property type="match status" value="1"/>
</dbReference>
<gene>
    <name evidence="1" type="ORF">JK360_14970</name>
</gene>
<dbReference type="RefSeq" id="WP_201804335.1">
    <property type="nucleotide sequence ID" value="NZ_JAERRI010000007.1"/>
</dbReference>
<protein>
    <submittedName>
        <fullName evidence="1">WXG100 family type VII secretion target</fullName>
    </submittedName>
</protein>
<dbReference type="InterPro" id="IPR010310">
    <property type="entry name" value="T7SS_ESAT-6-like"/>
</dbReference>
<organism evidence="1 2">
    <name type="scientific">Streptomyces siderophoricus</name>
    <dbReference type="NCBI Taxonomy" id="2802281"/>
    <lineage>
        <taxon>Bacteria</taxon>
        <taxon>Bacillati</taxon>
        <taxon>Actinomycetota</taxon>
        <taxon>Actinomycetes</taxon>
        <taxon>Kitasatosporales</taxon>
        <taxon>Streptomycetaceae</taxon>
        <taxon>Streptomyces</taxon>
    </lineage>
</organism>
<evidence type="ECO:0000313" key="2">
    <source>
        <dbReference type="Proteomes" id="UP000629371"/>
    </source>
</evidence>
<reference evidence="1 2" key="1">
    <citation type="submission" date="2021-01" db="EMBL/GenBank/DDBJ databases">
        <title>WGS of actinomycetes isolated from Thailand.</title>
        <authorList>
            <person name="Thawai C."/>
        </authorList>
    </citation>
    <scope>NUCLEOTIDE SEQUENCE [LARGE SCALE GENOMIC DNA]</scope>
    <source>
        <strain evidence="1 2">CH9-7</strain>
    </source>
</reference>
<proteinExistence type="predicted"/>
<dbReference type="InterPro" id="IPR036689">
    <property type="entry name" value="ESAT-6-like_sf"/>
</dbReference>
<accession>A0ABS1MSG5</accession>